<dbReference type="EMBL" id="KP869670">
    <property type="protein sequence ID" value="AKC94941.1"/>
    <property type="molecule type" value="Genomic_DNA"/>
</dbReference>
<dbReference type="AlphaFoldDB" id="A0A0F6PX41"/>
<organism evidence="1">
    <name type="scientific">uncultured organism</name>
    <dbReference type="NCBI Taxonomy" id="155900"/>
    <lineage>
        <taxon>unclassified sequences</taxon>
        <taxon>environmental samples</taxon>
    </lineage>
</organism>
<dbReference type="PANTHER" id="PTHR11937">
    <property type="entry name" value="ACTIN"/>
    <property type="match status" value="1"/>
</dbReference>
<dbReference type="InterPro" id="IPR043129">
    <property type="entry name" value="ATPase_NBD"/>
</dbReference>
<accession>A0A0F6PX41</accession>
<sequence length="354" mass="40738">MRKIDKRHILIIDVGNYNIKTGFAGDGYPKLVFPSLILKNNTTGNELVGKSAIPFLDFSSQNWIFQDQWSEKNLEILFTHIFNNLKVNPSDLSILFAEPSDNSNENREKVKKILFEQFKVAGLLISKQSELILHAMWQRTGLVVDMGHSLSTCIPYFEGFEVEPAIKRTRIAGHILTHVLNNHISSTGYHPVNIYDLPKRMEGIFYIANNYDLEIKFHERGLASKDLAKPMLLNDEEQTLNIAEERFRIPEILFQPEIHGFNEPSIFDIVKESITSCPMDIRKPLTKNIIIAGGVAKLPGLELRLKSELTKYFPVDYFIRITSHPKREWTAWIGADSLVTKNIPLERFWTRKEN</sequence>
<dbReference type="PRINTS" id="PR00190">
    <property type="entry name" value="ACTIN"/>
</dbReference>
<dbReference type="Gene3D" id="3.30.420.40">
    <property type="match status" value="2"/>
</dbReference>
<name>A0A0F6PX41_9ZZZZ</name>
<reference evidence="1" key="1">
    <citation type="journal article" date="2015" name="Nature">
        <title>Complex archaea that bridge the gap between prokaryotes and eukaryotes.</title>
        <authorList>
            <person name="Spang A."/>
            <person name="Saw J.H."/>
            <person name="Jorgensen S.L."/>
            <person name="Zaremba-Niedzwiedzka K."/>
            <person name="Martijn J."/>
            <person name="Lind A.E."/>
            <person name="van Eijk R."/>
            <person name="Schleper C."/>
            <person name="Guy L."/>
            <person name="Ettema T.J."/>
        </authorList>
    </citation>
    <scope>NUCLEOTIDE SEQUENCE</scope>
</reference>
<dbReference type="SUPFAM" id="SSF53067">
    <property type="entry name" value="Actin-like ATPase domain"/>
    <property type="match status" value="2"/>
</dbReference>
<proteinExistence type="predicted"/>
<dbReference type="SMR" id="A0A0F6PX41"/>
<dbReference type="InterPro" id="IPR004000">
    <property type="entry name" value="Actin"/>
</dbReference>
<dbReference type="Pfam" id="PF00022">
    <property type="entry name" value="Actin"/>
    <property type="match status" value="2"/>
</dbReference>
<dbReference type="SMART" id="SM00268">
    <property type="entry name" value="ACTIN"/>
    <property type="match status" value="1"/>
</dbReference>
<dbReference type="Gene3D" id="3.90.640.10">
    <property type="entry name" value="Actin, Chain A, domain 4"/>
    <property type="match status" value="1"/>
</dbReference>
<evidence type="ECO:0000313" key="1">
    <source>
        <dbReference type="EMBL" id="AKC94941.1"/>
    </source>
</evidence>
<protein>
    <submittedName>
        <fullName evidence="1">Putative actin-related protein</fullName>
    </submittedName>
</protein>